<comment type="caution">
    <text evidence="2">The sequence shown here is derived from an EMBL/GenBank/DDBJ whole genome shotgun (WGS) entry which is preliminary data.</text>
</comment>
<protein>
    <recommendedName>
        <fullName evidence="4">YjbF family lipoprotein</fullName>
    </recommendedName>
</protein>
<evidence type="ECO:0008006" key="4">
    <source>
        <dbReference type="Google" id="ProtNLM"/>
    </source>
</evidence>
<accession>A0A438ADJ8</accession>
<keyword evidence="1" id="KW-0732">Signal</keyword>
<feature type="chain" id="PRO_5019110229" description="YjbF family lipoprotein" evidence="1">
    <location>
        <begin position="26"/>
        <end position="220"/>
    </location>
</feature>
<gene>
    <name evidence="2" type="ORF">EKE94_16750</name>
</gene>
<dbReference type="InterPro" id="IPR023373">
    <property type="entry name" value="YmcC_sf"/>
</dbReference>
<dbReference type="EMBL" id="RQXX01000008">
    <property type="protein sequence ID" value="RVV96745.1"/>
    <property type="molecule type" value="Genomic_DNA"/>
</dbReference>
<dbReference type="InterPro" id="IPR021308">
    <property type="entry name" value="GfcB"/>
</dbReference>
<dbReference type="Pfam" id="PF11102">
    <property type="entry name" value="YjbF"/>
    <property type="match status" value="1"/>
</dbReference>
<sequence length="220" mass="23622">MGAGAAMTGKTMRMAALLATALGVAACGSESGQSTLRNVTTGIVSQLGNRAPSRVTLSDQAIRDLGEVVVLTRRKNDDAALIMPVGRNGTVTTYESVDGTQLLLDRDVLVGTKGFGEDITSAQPPDVRRTRGTALRDHYYLNGDEVIRRARFTCTITDTGADSIEVAGRDYPSRKITEACSSDLASFENLYWIEADGTIRQSLQWVGPEVGSLVLERVHD</sequence>
<reference evidence="2 3" key="1">
    <citation type="submission" date="2018-11" db="EMBL/GenBank/DDBJ databases">
        <title>Mesobaculum littorinae gen. nov., sp. nov., isolated from Littorina scabra that represents a novel genus of the order Rhodobacteraceae.</title>
        <authorList>
            <person name="Li F."/>
        </authorList>
    </citation>
    <scope>NUCLEOTIDE SEQUENCE [LARGE SCALE GENOMIC DNA]</scope>
    <source>
        <strain evidence="2 3">M0103</strain>
    </source>
</reference>
<evidence type="ECO:0000256" key="1">
    <source>
        <dbReference type="SAM" id="SignalP"/>
    </source>
</evidence>
<proteinExistence type="predicted"/>
<evidence type="ECO:0000313" key="3">
    <source>
        <dbReference type="Proteomes" id="UP000285908"/>
    </source>
</evidence>
<dbReference type="AlphaFoldDB" id="A0A438ADJ8"/>
<name>A0A438ADJ8_9RHOB</name>
<dbReference type="SUPFAM" id="SSF159270">
    <property type="entry name" value="YmcC-like"/>
    <property type="match status" value="1"/>
</dbReference>
<organism evidence="2 3">
    <name type="scientific">Mesobaculum littorinae</name>
    <dbReference type="NCBI Taxonomy" id="2486419"/>
    <lineage>
        <taxon>Bacteria</taxon>
        <taxon>Pseudomonadati</taxon>
        <taxon>Pseudomonadota</taxon>
        <taxon>Alphaproteobacteria</taxon>
        <taxon>Rhodobacterales</taxon>
        <taxon>Roseobacteraceae</taxon>
        <taxon>Mesobaculum</taxon>
    </lineage>
</organism>
<evidence type="ECO:0000313" key="2">
    <source>
        <dbReference type="EMBL" id="RVV96745.1"/>
    </source>
</evidence>
<dbReference type="Gene3D" id="2.40.360.10">
    <property type="entry name" value="YmcC-like"/>
    <property type="match status" value="1"/>
</dbReference>
<feature type="signal peptide" evidence="1">
    <location>
        <begin position="1"/>
        <end position="25"/>
    </location>
</feature>
<dbReference type="Proteomes" id="UP000285908">
    <property type="component" value="Unassembled WGS sequence"/>
</dbReference>
<keyword evidence="3" id="KW-1185">Reference proteome</keyword>
<dbReference type="OrthoDB" id="6237231at2"/>